<dbReference type="InterPro" id="IPR039660">
    <property type="entry name" value="Ribosomal_eL14"/>
</dbReference>
<evidence type="ECO:0000313" key="6">
    <source>
        <dbReference type="Proteomes" id="UP000605846"/>
    </source>
</evidence>
<organism evidence="5 6">
    <name type="scientific">Apophysomyces ossiformis</name>
    <dbReference type="NCBI Taxonomy" id="679940"/>
    <lineage>
        <taxon>Eukaryota</taxon>
        <taxon>Fungi</taxon>
        <taxon>Fungi incertae sedis</taxon>
        <taxon>Mucoromycota</taxon>
        <taxon>Mucoromycotina</taxon>
        <taxon>Mucoromycetes</taxon>
        <taxon>Mucorales</taxon>
        <taxon>Mucorineae</taxon>
        <taxon>Mucoraceae</taxon>
        <taxon>Apophysomyces</taxon>
    </lineage>
</organism>
<name>A0A8H7BX32_9FUNG</name>
<protein>
    <recommendedName>
        <fullName evidence="4">KOW domain-containing protein</fullName>
    </recommendedName>
</protein>
<keyword evidence="3" id="KW-0687">Ribonucleoprotein</keyword>
<dbReference type="GO" id="GO:0042273">
    <property type="term" value="P:ribosomal large subunit biogenesis"/>
    <property type="evidence" value="ECO:0007669"/>
    <property type="project" value="TreeGrafter"/>
</dbReference>
<keyword evidence="6" id="KW-1185">Reference proteome</keyword>
<dbReference type="PANTHER" id="PTHR11127:SF2">
    <property type="entry name" value="LARGE RIBOSOMAL SUBUNIT PROTEIN EL14"/>
    <property type="match status" value="1"/>
</dbReference>
<feature type="domain" description="KOW" evidence="4">
    <location>
        <begin position="9"/>
        <end position="36"/>
    </location>
</feature>
<evidence type="ECO:0000256" key="2">
    <source>
        <dbReference type="ARBA" id="ARBA00022980"/>
    </source>
</evidence>
<dbReference type="InterPro" id="IPR005824">
    <property type="entry name" value="KOW"/>
</dbReference>
<dbReference type="SMART" id="SM00739">
    <property type="entry name" value="KOW"/>
    <property type="match status" value="1"/>
</dbReference>
<evidence type="ECO:0000259" key="4">
    <source>
        <dbReference type="SMART" id="SM00739"/>
    </source>
</evidence>
<dbReference type="OrthoDB" id="1875589at2759"/>
<sequence length="138" mass="15514">MVQGSFKREVEVGRVALINYGPDAGKLAVIVEIIDHNRALIEGPTTGVVRQAFPYRRMTLTPLVVKGLPRGAGQKVLKKFLEKNDTINAWEKTNWAQKIARREVRANLTDFDRFKLLKLKNQRRFIAGSAVAKAKKSA</sequence>
<dbReference type="Gene3D" id="2.30.30.30">
    <property type="match status" value="1"/>
</dbReference>
<dbReference type="SUPFAM" id="SSF50104">
    <property type="entry name" value="Translation proteins SH3-like domain"/>
    <property type="match status" value="1"/>
</dbReference>
<evidence type="ECO:0000256" key="3">
    <source>
        <dbReference type="ARBA" id="ARBA00023274"/>
    </source>
</evidence>
<dbReference type="EMBL" id="JABAYA010000025">
    <property type="protein sequence ID" value="KAF7729448.1"/>
    <property type="molecule type" value="Genomic_DNA"/>
</dbReference>
<dbReference type="Proteomes" id="UP000605846">
    <property type="component" value="Unassembled WGS sequence"/>
</dbReference>
<dbReference type="InterPro" id="IPR014722">
    <property type="entry name" value="Rib_uL2_dom2"/>
</dbReference>
<dbReference type="GO" id="GO:0003735">
    <property type="term" value="F:structural constituent of ribosome"/>
    <property type="evidence" value="ECO:0007669"/>
    <property type="project" value="InterPro"/>
</dbReference>
<dbReference type="CDD" id="cd23702">
    <property type="entry name" value="eL14"/>
    <property type="match status" value="1"/>
</dbReference>
<dbReference type="GO" id="GO:0022625">
    <property type="term" value="C:cytosolic large ribosomal subunit"/>
    <property type="evidence" value="ECO:0007669"/>
    <property type="project" value="TreeGrafter"/>
</dbReference>
<dbReference type="InterPro" id="IPR002784">
    <property type="entry name" value="Ribosomal_eL14_dom"/>
</dbReference>
<dbReference type="GO" id="GO:0003723">
    <property type="term" value="F:RNA binding"/>
    <property type="evidence" value="ECO:0007669"/>
    <property type="project" value="InterPro"/>
</dbReference>
<dbReference type="InterPro" id="IPR008991">
    <property type="entry name" value="Translation_prot_SH3-like_sf"/>
</dbReference>
<evidence type="ECO:0000313" key="5">
    <source>
        <dbReference type="EMBL" id="KAF7729448.1"/>
    </source>
</evidence>
<keyword evidence="2" id="KW-0689">Ribosomal protein</keyword>
<dbReference type="PANTHER" id="PTHR11127">
    <property type="entry name" value="60S RIBOSOMAL PROTEIN L14"/>
    <property type="match status" value="1"/>
</dbReference>
<dbReference type="Pfam" id="PF00467">
    <property type="entry name" value="KOW"/>
    <property type="match status" value="1"/>
</dbReference>
<dbReference type="Gene3D" id="6.10.250.2270">
    <property type="match status" value="1"/>
</dbReference>
<dbReference type="GO" id="GO:0006412">
    <property type="term" value="P:translation"/>
    <property type="evidence" value="ECO:0007669"/>
    <property type="project" value="InterPro"/>
</dbReference>
<dbReference type="Pfam" id="PF01929">
    <property type="entry name" value="Ribosomal_L14e"/>
    <property type="match status" value="1"/>
</dbReference>
<dbReference type="AlphaFoldDB" id="A0A8H7BX32"/>
<evidence type="ECO:0000256" key="1">
    <source>
        <dbReference type="ARBA" id="ARBA00006592"/>
    </source>
</evidence>
<accession>A0A8H7BX32</accession>
<comment type="caution">
    <text evidence="5">The sequence shown here is derived from an EMBL/GenBank/DDBJ whole genome shotgun (WGS) entry which is preliminary data.</text>
</comment>
<gene>
    <name evidence="5" type="ORF">EC973_004428</name>
</gene>
<reference evidence="5" key="1">
    <citation type="submission" date="2020-01" db="EMBL/GenBank/DDBJ databases">
        <title>Genome Sequencing of Three Apophysomyces-Like Fungal Strains Confirms a Novel Fungal Genus in the Mucoromycota with divergent Burkholderia-like Endosymbiotic Bacteria.</title>
        <authorList>
            <person name="Stajich J.E."/>
            <person name="Macias A.M."/>
            <person name="Carter-House D."/>
            <person name="Lovett B."/>
            <person name="Kasson L.R."/>
            <person name="Berry K."/>
            <person name="Grigoriev I."/>
            <person name="Chang Y."/>
            <person name="Spatafora J."/>
            <person name="Kasson M.T."/>
        </authorList>
    </citation>
    <scope>NUCLEOTIDE SEQUENCE</scope>
    <source>
        <strain evidence="5">NRRL A-21654</strain>
    </source>
</reference>
<proteinExistence type="inferred from homology"/>
<comment type="similarity">
    <text evidence="1">Belongs to the eukaryotic ribosomal protein eL14 family.</text>
</comment>